<sequence length="144" mass="14984">MQTPSRILVLSAVVLGGAIALSGCAVVDEVVYKQRSADYADTSALSDGGQSVAWVPGDGTRIRIIESTQGPDKALRVTSPTALDTATCRAGARLSGPSYAMEGTPNIYKITDAFICGEWTVVATADGWFGWTPNSVEEQAAAAD</sequence>
<evidence type="ECO:0000313" key="1">
    <source>
        <dbReference type="EMBL" id="AZS37502.1"/>
    </source>
</evidence>
<organism evidence="1 2">
    <name type="scientific">Microbacterium lemovicicum</name>
    <dbReference type="NCBI Taxonomy" id="1072463"/>
    <lineage>
        <taxon>Bacteria</taxon>
        <taxon>Bacillati</taxon>
        <taxon>Actinomycetota</taxon>
        <taxon>Actinomycetes</taxon>
        <taxon>Micrococcales</taxon>
        <taxon>Microbacteriaceae</taxon>
        <taxon>Microbacterium</taxon>
    </lineage>
</organism>
<reference evidence="1 2" key="1">
    <citation type="submission" date="2018-08" db="EMBL/GenBank/DDBJ databases">
        <title>Microbacterium lemovicicum sp. nov., a bacterium isolated from a natural uranium-rich soil.</title>
        <authorList>
            <person name="ORTET P."/>
        </authorList>
    </citation>
    <scope>NUCLEOTIDE SEQUENCE [LARGE SCALE GENOMIC DNA]</scope>
    <source>
        <strain evidence="1 2">Viu22</strain>
    </source>
</reference>
<keyword evidence="2" id="KW-1185">Reference proteome</keyword>
<dbReference type="EMBL" id="CP031423">
    <property type="protein sequence ID" value="AZS37502.1"/>
    <property type="molecule type" value="Genomic_DNA"/>
</dbReference>
<accession>A0A3S9WBT2</accession>
<dbReference type="OrthoDB" id="5116543at2"/>
<dbReference type="Proteomes" id="UP000276888">
    <property type="component" value="Chromosome"/>
</dbReference>
<name>A0A3S9WBT2_9MICO</name>
<protein>
    <recommendedName>
        <fullName evidence="3">Lipoprotein</fullName>
    </recommendedName>
</protein>
<dbReference type="AlphaFoldDB" id="A0A3S9WBT2"/>
<dbReference type="KEGG" id="mlv:CVS47_02139"/>
<evidence type="ECO:0008006" key="3">
    <source>
        <dbReference type="Google" id="ProtNLM"/>
    </source>
</evidence>
<dbReference type="RefSeq" id="WP_127096051.1">
    <property type="nucleotide sequence ID" value="NZ_CP031423.1"/>
</dbReference>
<gene>
    <name evidence="1" type="ORF">CVS47_02139</name>
</gene>
<dbReference type="PROSITE" id="PS51257">
    <property type="entry name" value="PROKAR_LIPOPROTEIN"/>
    <property type="match status" value="1"/>
</dbReference>
<evidence type="ECO:0000313" key="2">
    <source>
        <dbReference type="Proteomes" id="UP000276888"/>
    </source>
</evidence>
<proteinExistence type="predicted"/>